<proteinExistence type="predicted"/>
<accession>A0A4Q4T796</accession>
<protein>
    <submittedName>
        <fullName evidence="1">Uncharacterized protein</fullName>
    </submittedName>
</protein>
<reference evidence="1 2" key="1">
    <citation type="submission" date="2018-06" db="EMBL/GenBank/DDBJ databases">
        <title>Complete Genomes of Monosporascus.</title>
        <authorList>
            <person name="Robinson A.J."/>
            <person name="Natvig D.O."/>
        </authorList>
    </citation>
    <scope>NUCLEOTIDE SEQUENCE [LARGE SCALE GENOMIC DNA]</scope>
    <source>
        <strain evidence="1 2">CBS 110550</strain>
    </source>
</reference>
<dbReference type="AlphaFoldDB" id="A0A4Q4T796"/>
<organism evidence="1 2">
    <name type="scientific">Monosporascus ibericus</name>
    <dbReference type="NCBI Taxonomy" id="155417"/>
    <lineage>
        <taxon>Eukaryota</taxon>
        <taxon>Fungi</taxon>
        <taxon>Dikarya</taxon>
        <taxon>Ascomycota</taxon>
        <taxon>Pezizomycotina</taxon>
        <taxon>Sordariomycetes</taxon>
        <taxon>Xylariomycetidae</taxon>
        <taxon>Xylariales</taxon>
        <taxon>Xylariales incertae sedis</taxon>
        <taxon>Monosporascus</taxon>
    </lineage>
</organism>
<name>A0A4Q4T796_9PEZI</name>
<evidence type="ECO:0000313" key="2">
    <source>
        <dbReference type="Proteomes" id="UP000293360"/>
    </source>
</evidence>
<evidence type="ECO:0000313" key="1">
    <source>
        <dbReference type="EMBL" id="RYP02306.1"/>
    </source>
</evidence>
<dbReference type="EMBL" id="QJNU01000320">
    <property type="protein sequence ID" value="RYP02306.1"/>
    <property type="molecule type" value="Genomic_DNA"/>
</dbReference>
<comment type="caution">
    <text evidence="1">The sequence shown here is derived from an EMBL/GenBank/DDBJ whole genome shotgun (WGS) entry which is preliminary data.</text>
</comment>
<sequence>MGGRYFQDRPFSNIRDNIEQVVGGIFKPLLIIATVIIDDVHVRYEAAIKAADEVIFDTLFSHSMHPLLLGVAPPVYACDCNRVDGGSIEVATVPLDEAGIAPALLLMIRMVRGYGPLSCSPIGSV</sequence>
<gene>
    <name evidence="1" type="ORF">DL764_005838</name>
</gene>
<dbReference type="Proteomes" id="UP000293360">
    <property type="component" value="Unassembled WGS sequence"/>
</dbReference>
<keyword evidence="2" id="KW-1185">Reference proteome</keyword>